<gene>
    <name evidence="10" type="ORF">JEQ17_34695</name>
</gene>
<dbReference type="PIRSF" id="PIRSF001220">
    <property type="entry name" value="L-ASNase_gatD"/>
    <property type="match status" value="1"/>
</dbReference>
<protein>
    <recommendedName>
        <fullName evidence="2">asparaginase</fullName>
        <ecNumber evidence="2">3.5.1.1</ecNumber>
    </recommendedName>
</protein>
<dbReference type="PRINTS" id="PR00139">
    <property type="entry name" value="ASNGLNASE"/>
</dbReference>
<evidence type="ECO:0000256" key="3">
    <source>
        <dbReference type="ARBA" id="ARBA00022801"/>
    </source>
</evidence>
<name>A0A7T7REV2_9ACTN</name>
<evidence type="ECO:0000256" key="6">
    <source>
        <dbReference type="PROSITE-ProRule" id="PRU10099"/>
    </source>
</evidence>
<dbReference type="InterPro" id="IPR040919">
    <property type="entry name" value="Asparaginase_C"/>
</dbReference>
<dbReference type="GO" id="GO:0004067">
    <property type="term" value="F:asparaginase activity"/>
    <property type="evidence" value="ECO:0007669"/>
    <property type="project" value="UniProtKB-UniRule"/>
</dbReference>
<dbReference type="AlphaFoldDB" id="A0A7T7REV2"/>
<dbReference type="SFLD" id="SFLDS00057">
    <property type="entry name" value="Glutaminase/Asparaginase"/>
    <property type="match status" value="1"/>
</dbReference>
<feature type="signal peptide" evidence="7">
    <location>
        <begin position="1"/>
        <end position="29"/>
    </location>
</feature>
<reference evidence="10 11" key="1">
    <citation type="submission" date="2020-12" db="EMBL/GenBank/DDBJ databases">
        <title>A novel species.</title>
        <authorList>
            <person name="Li K."/>
        </authorList>
    </citation>
    <scope>NUCLEOTIDE SEQUENCE [LARGE SCALE GENOMIC DNA]</scope>
    <source>
        <strain evidence="10 11">ZYC-3</strain>
    </source>
</reference>
<comment type="similarity">
    <text evidence="1">Belongs to the asparaginase 1 family.</text>
</comment>
<dbReference type="RefSeq" id="WP_200398933.1">
    <property type="nucleotide sequence ID" value="NZ_CP066831.1"/>
</dbReference>
<dbReference type="SUPFAM" id="SSF53774">
    <property type="entry name" value="Glutaminase/Asparaginase"/>
    <property type="match status" value="1"/>
</dbReference>
<dbReference type="InterPro" id="IPR006034">
    <property type="entry name" value="Asparaginase/glutaminase-like"/>
</dbReference>
<evidence type="ECO:0000256" key="2">
    <source>
        <dbReference type="ARBA" id="ARBA00012920"/>
    </source>
</evidence>
<dbReference type="InterPro" id="IPR027473">
    <property type="entry name" value="L-asparaginase_C"/>
</dbReference>
<organism evidence="10 11">
    <name type="scientific">Streptomyces liliifuscus</name>
    <dbReference type="NCBI Taxonomy" id="2797636"/>
    <lineage>
        <taxon>Bacteria</taxon>
        <taxon>Bacillati</taxon>
        <taxon>Actinomycetota</taxon>
        <taxon>Actinomycetes</taxon>
        <taxon>Kitasatosporales</taxon>
        <taxon>Streptomycetaceae</taxon>
        <taxon>Streptomyces</taxon>
    </lineage>
</organism>
<evidence type="ECO:0000313" key="10">
    <source>
        <dbReference type="EMBL" id="QQM44039.1"/>
    </source>
</evidence>
<dbReference type="PANTHER" id="PTHR11707:SF28">
    <property type="entry name" value="60 KDA LYSOPHOSPHOLIPASE"/>
    <property type="match status" value="1"/>
</dbReference>
<dbReference type="InterPro" id="IPR020827">
    <property type="entry name" value="Asparaginase/glutaminase_AS1"/>
</dbReference>
<dbReference type="Proteomes" id="UP000595636">
    <property type="component" value="Chromosome"/>
</dbReference>
<dbReference type="InterPro" id="IPR037152">
    <property type="entry name" value="L-asparaginase_N_sf"/>
</dbReference>
<dbReference type="Pfam" id="PF00710">
    <property type="entry name" value="Asparaginase"/>
    <property type="match status" value="1"/>
</dbReference>
<proteinExistence type="inferred from homology"/>
<dbReference type="Gene3D" id="3.40.50.40">
    <property type="match status" value="1"/>
</dbReference>
<accession>A0A7T7REV2</accession>
<keyword evidence="11" id="KW-1185">Reference proteome</keyword>
<dbReference type="InterPro" id="IPR027474">
    <property type="entry name" value="L-asparaginase_N"/>
</dbReference>
<dbReference type="Pfam" id="PF17763">
    <property type="entry name" value="Asparaginase_C"/>
    <property type="match status" value="1"/>
</dbReference>
<feature type="chain" id="PRO_5032317960" description="asparaginase" evidence="7">
    <location>
        <begin position="30"/>
        <end position="389"/>
    </location>
</feature>
<dbReference type="CDD" id="cd08964">
    <property type="entry name" value="L-asparaginase_II"/>
    <property type="match status" value="1"/>
</dbReference>
<evidence type="ECO:0000256" key="7">
    <source>
        <dbReference type="SAM" id="SignalP"/>
    </source>
</evidence>
<dbReference type="InterPro" id="IPR036152">
    <property type="entry name" value="Asp/glu_Ase-like_sf"/>
</dbReference>
<dbReference type="SMART" id="SM00870">
    <property type="entry name" value="Asparaginase"/>
    <property type="match status" value="1"/>
</dbReference>
<dbReference type="Gene3D" id="3.40.50.1170">
    <property type="entry name" value="L-asparaginase, N-terminal domain"/>
    <property type="match status" value="1"/>
</dbReference>
<dbReference type="PIRSF" id="PIRSF500176">
    <property type="entry name" value="L_ASNase"/>
    <property type="match status" value="1"/>
</dbReference>
<feature type="active site" description="O-isoaspartyl threonine intermediate" evidence="4">
    <location>
        <position position="46"/>
    </location>
</feature>
<dbReference type="KEGG" id="slf:JEQ17_34695"/>
<sequence>MKIAHRTAALLCSFAVAAGVSLAGASAHAEERKDLPEVAVIGTGGTISGVSTNRVSFQDYRSGQLAISKMVDELRPEVDGLADVTTEQFGNKGSSGYSIADYRKLTASVDAALKKNDAVVVTTGTDTMEEFAYWLDLTVRSDKPVVLTGSMRPWTVIGTDAPANLYNAIKLAASRKTKCFGTVVMLNDEIQAAREVRKTNALRMDTFESGRSGVLGTVDQDNIRLNRAPARVQKCGKAGWRTPFDLDRIVGRVSAKEETKEKTKEESKPLPKVEIAYSYQDAGGEAIKAFADGGAKGVVTAGTGAGGISPAMSTARTDAVKKGVTFASTTRTGSGAVYDSTGTTGVIGAEDLSPQKARLLLLLSLAATNDEKLIREWFATLGTAQFTTR</sequence>
<feature type="binding site" evidence="5">
    <location>
        <begin position="125"/>
        <end position="126"/>
    </location>
    <ligand>
        <name>substrate</name>
    </ligand>
</feature>
<dbReference type="PANTHER" id="PTHR11707">
    <property type="entry name" value="L-ASPARAGINASE"/>
    <property type="match status" value="1"/>
</dbReference>
<keyword evidence="3" id="KW-0378">Hydrolase</keyword>
<dbReference type="PROSITE" id="PS51732">
    <property type="entry name" value="ASN_GLN_ASE_3"/>
    <property type="match status" value="1"/>
</dbReference>
<evidence type="ECO:0000256" key="4">
    <source>
        <dbReference type="PIRSR" id="PIRSR001220-1"/>
    </source>
</evidence>
<evidence type="ECO:0000256" key="1">
    <source>
        <dbReference type="ARBA" id="ARBA00010518"/>
    </source>
</evidence>
<evidence type="ECO:0000259" key="9">
    <source>
        <dbReference type="Pfam" id="PF17763"/>
    </source>
</evidence>
<evidence type="ECO:0000256" key="5">
    <source>
        <dbReference type="PIRSR" id="PIRSR001220-2"/>
    </source>
</evidence>
<feature type="domain" description="L-asparaginase N-terminal" evidence="8">
    <location>
        <begin position="38"/>
        <end position="229"/>
    </location>
</feature>
<keyword evidence="7" id="KW-0732">Signal</keyword>
<dbReference type="InterPro" id="IPR004550">
    <property type="entry name" value="AsnASE_II"/>
</dbReference>
<feature type="binding site" evidence="5">
    <location>
        <position position="94"/>
    </location>
    <ligand>
        <name>substrate</name>
    </ligand>
</feature>
<feature type="domain" description="Asparaginase/glutaminase C-terminal" evidence="9">
    <location>
        <begin position="272"/>
        <end position="378"/>
    </location>
</feature>
<dbReference type="GO" id="GO:0006528">
    <property type="term" value="P:asparagine metabolic process"/>
    <property type="evidence" value="ECO:0007669"/>
    <property type="project" value="InterPro"/>
</dbReference>
<evidence type="ECO:0000313" key="11">
    <source>
        <dbReference type="Proteomes" id="UP000595636"/>
    </source>
</evidence>
<dbReference type="PROSITE" id="PS00144">
    <property type="entry name" value="ASN_GLN_ASE_1"/>
    <property type="match status" value="1"/>
</dbReference>
<dbReference type="EMBL" id="CP066831">
    <property type="protein sequence ID" value="QQM44039.1"/>
    <property type="molecule type" value="Genomic_DNA"/>
</dbReference>
<dbReference type="EC" id="3.5.1.1" evidence="2"/>
<feature type="active site" evidence="6">
    <location>
        <position position="46"/>
    </location>
</feature>
<evidence type="ECO:0000259" key="8">
    <source>
        <dbReference type="Pfam" id="PF00710"/>
    </source>
</evidence>
<dbReference type="FunFam" id="3.40.50.1170:FF:000001">
    <property type="entry name" value="L-asparaginase 2"/>
    <property type="match status" value="1"/>
</dbReference>